<dbReference type="AlphaFoldDB" id="X1NEY8"/>
<name>X1NEY8_9ZZZZ</name>
<protein>
    <submittedName>
        <fullName evidence="1">Uncharacterized protein</fullName>
    </submittedName>
</protein>
<organism evidence="1">
    <name type="scientific">marine sediment metagenome</name>
    <dbReference type="NCBI Taxonomy" id="412755"/>
    <lineage>
        <taxon>unclassified sequences</taxon>
        <taxon>metagenomes</taxon>
        <taxon>ecological metagenomes</taxon>
    </lineage>
</organism>
<dbReference type="EMBL" id="BARV01026544">
    <property type="protein sequence ID" value="GAI42163.1"/>
    <property type="molecule type" value="Genomic_DNA"/>
</dbReference>
<gene>
    <name evidence="1" type="ORF">S06H3_42874</name>
</gene>
<accession>X1NEY8</accession>
<comment type="caution">
    <text evidence="1">The sequence shown here is derived from an EMBL/GenBank/DDBJ whole genome shotgun (WGS) entry which is preliminary data.</text>
</comment>
<proteinExistence type="predicted"/>
<evidence type="ECO:0000313" key="1">
    <source>
        <dbReference type="EMBL" id="GAI42163.1"/>
    </source>
</evidence>
<sequence length="217" mass="23152">MTEDLNETLGRMGNSIMSLIGTSRNLGSDYQKLIERLTRMPGGKPFAKEGKEPMQIRDRMTAVVRTKDGKIKLDENGQPMVRDTGWSLNGLTNTGFAEITALMLTDVGGTAFDYIGIGTGVTAFDPAQTDLITPVKRKAGTGTQETTAVADDTAQIVVTFAAADTLSGTQAITESGVMNAAAAGTMLCRQKFDPLNINWDAGDTLQVTWKVQAKQGA</sequence>
<reference evidence="1" key="1">
    <citation type="journal article" date="2014" name="Front. Microbiol.">
        <title>High frequency of phylogenetically diverse reductive dehalogenase-homologous genes in deep subseafloor sedimentary metagenomes.</title>
        <authorList>
            <person name="Kawai M."/>
            <person name="Futagami T."/>
            <person name="Toyoda A."/>
            <person name="Takaki Y."/>
            <person name="Nishi S."/>
            <person name="Hori S."/>
            <person name="Arai W."/>
            <person name="Tsubouchi T."/>
            <person name="Morono Y."/>
            <person name="Uchiyama I."/>
            <person name="Ito T."/>
            <person name="Fujiyama A."/>
            <person name="Inagaki F."/>
            <person name="Takami H."/>
        </authorList>
    </citation>
    <scope>NUCLEOTIDE SEQUENCE</scope>
    <source>
        <strain evidence="1">Expedition CK06-06</strain>
    </source>
</reference>